<dbReference type="EMBL" id="JACHHB010000007">
    <property type="protein sequence ID" value="MBB5173652.1"/>
    <property type="molecule type" value="Genomic_DNA"/>
</dbReference>
<reference evidence="1 2" key="1">
    <citation type="submission" date="2020-08" db="EMBL/GenBank/DDBJ databases">
        <title>Genomic Encyclopedia of Type Strains, Phase IV (KMG-IV): sequencing the most valuable type-strain genomes for metagenomic binning, comparative biology and taxonomic classification.</title>
        <authorList>
            <person name="Goeker M."/>
        </authorList>
    </citation>
    <scope>NUCLEOTIDE SEQUENCE [LARGE SCALE GENOMIC DNA]</scope>
    <source>
        <strain evidence="1 2">DSM 24696</strain>
    </source>
</reference>
<dbReference type="Proteomes" id="UP000551878">
    <property type="component" value="Unassembled WGS sequence"/>
</dbReference>
<proteinExistence type="predicted"/>
<dbReference type="RefSeq" id="WP_184664094.1">
    <property type="nucleotide sequence ID" value="NZ_JACHHB010000007.1"/>
</dbReference>
<keyword evidence="2" id="KW-1185">Reference proteome</keyword>
<name>A0A840QQD9_9BACI</name>
<comment type="caution">
    <text evidence="1">The sequence shown here is derived from an EMBL/GenBank/DDBJ whole genome shotgun (WGS) entry which is preliminary data.</text>
</comment>
<accession>A0A840QQD9</accession>
<evidence type="ECO:0000313" key="2">
    <source>
        <dbReference type="Proteomes" id="UP000551878"/>
    </source>
</evidence>
<dbReference type="AlphaFoldDB" id="A0A840QQD9"/>
<gene>
    <name evidence="1" type="ORF">HNQ41_001841</name>
</gene>
<evidence type="ECO:0000313" key="1">
    <source>
        <dbReference type="EMBL" id="MBB5173652.1"/>
    </source>
</evidence>
<sequence>MTQQVDTNSLKKAEAASAVAKDALTQAIEQSAADPTRAEEALKQASQELLQCQGLVSQVQNGMQEQNQQQ</sequence>
<protein>
    <submittedName>
        <fullName evidence="1">Uncharacterized protein</fullName>
    </submittedName>
</protein>
<organism evidence="1 2">
    <name type="scientific">Texcoconibacillus texcoconensis</name>
    <dbReference type="NCBI Taxonomy" id="1095777"/>
    <lineage>
        <taxon>Bacteria</taxon>
        <taxon>Bacillati</taxon>
        <taxon>Bacillota</taxon>
        <taxon>Bacilli</taxon>
        <taxon>Bacillales</taxon>
        <taxon>Bacillaceae</taxon>
        <taxon>Texcoconibacillus</taxon>
    </lineage>
</organism>